<evidence type="ECO:0000259" key="2">
    <source>
        <dbReference type="SMART" id="SM00198"/>
    </source>
</evidence>
<sequence>MQWSNEVASNAKEWANTCSFNHSPSFKRKISTSKCGENLYMSTEPNSWEDVIQAWLDENFTYAVGAKNGEAVGRYTQVVWYRSNLVGCAVSSCTDSHYKYFYVCQYCPP</sequence>
<dbReference type="AlphaFoldDB" id="A0A8X7XAU8"/>
<protein>
    <submittedName>
        <fullName evidence="3">CRVP protein</fullName>
    </submittedName>
</protein>
<gene>
    <name evidence="3" type="primary">Crvp_2</name>
    <name evidence="3" type="ORF">GTO96_0018678</name>
</gene>
<reference evidence="3 4" key="1">
    <citation type="journal article" date="2021" name="Cell">
        <title>Tracing the genetic footprints of vertebrate landing in non-teleost ray-finned fishes.</title>
        <authorList>
            <person name="Bi X."/>
            <person name="Wang K."/>
            <person name="Yang L."/>
            <person name="Pan H."/>
            <person name="Jiang H."/>
            <person name="Wei Q."/>
            <person name="Fang M."/>
            <person name="Yu H."/>
            <person name="Zhu C."/>
            <person name="Cai Y."/>
            <person name="He Y."/>
            <person name="Gan X."/>
            <person name="Zeng H."/>
            <person name="Yu D."/>
            <person name="Zhu Y."/>
            <person name="Jiang H."/>
            <person name="Qiu Q."/>
            <person name="Yang H."/>
            <person name="Zhang Y.E."/>
            <person name="Wang W."/>
            <person name="Zhu M."/>
            <person name="He S."/>
            <person name="Zhang G."/>
        </authorList>
    </citation>
    <scope>NUCLEOTIDE SEQUENCE [LARGE SCALE GENOMIC DNA]</scope>
    <source>
        <strain evidence="3">Bchr_013</strain>
    </source>
</reference>
<dbReference type="GO" id="GO:0005576">
    <property type="term" value="C:extracellular region"/>
    <property type="evidence" value="ECO:0007669"/>
    <property type="project" value="InterPro"/>
</dbReference>
<dbReference type="InterPro" id="IPR001283">
    <property type="entry name" value="CRISP-related"/>
</dbReference>
<keyword evidence="4" id="KW-1185">Reference proteome</keyword>
<proteinExistence type="inferred from homology"/>
<dbReference type="InterPro" id="IPR014044">
    <property type="entry name" value="CAP_dom"/>
</dbReference>
<comment type="similarity">
    <text evidence="1">Belongs to the CRISP family.</text>
</comment>
<dbReference type="PRINTS" id="PR00837">
    <property type="entry name" value="V5TPXLIKE"/>
</dbReference>
<dbReference type="InterPro" id="IPR002413">
    <property type="entry name" value="V5_allergen-like"/>
</dbReference>
<dbReference type="SMART" id="SM00198">
    <property type="entry name" value="SCP"/>
    <property type="match status" value="1"/>
</dbReference>
<evidence type="ECO:0000256" key="1">
    <source>
        <dbReference type="ARBA" id="ARBA00009923"/>
    </source>
</evidence>
<feature type="domain" description="SCP" evidence="2">
    <location>
        <begin position="1"/>
        <end position="109"/>
    </location>
</feature>
<dbReference type="EMBL" id="JAATIS010002054">
    <property type="protein sequence ID" value="KAG2465333.1"/>
    <property type="molecule type" value="Genomic_DNA"/>
</dbReference>
<dbReference type="Gene3D" id="3.40.33.10">
    <property type="entry name" value="CAP"/>
    <property type="match status" value="1"/>
</dbReference>
<comment type="caution">
    <text evidence="3">The sequence shown here is derived from an EMBL/GenBank/DDBJ whole genome shotgun (WGS) entry which is preliminary data.</text>
</comment>
<feature type="non-terminal residue" evidence="3">
    <location>
        <position position="1"/>
    </location>
</feature>
<feature type="non-terminal residue" evidence="3">
    <location>
        <position position="109"/>
    </location>
</feature>
<dbReference type="PANTHER" id="PTHR10334">
    <property type="entry name" value="CYSTEINE-RICH SECRETORY PROTEIN-RELATED"/>
    <property type="match status" value="1"/>
</dbReference>
<dbReference type="PRINTS" id="PR00838">
    <property type="entry name" value="V5ALLERGEN"/>
</dbReference>
<dbReference type="Pfam" id="PF00188">
    <property type="entry name" value="CAP"/>
    <property type="match status" value="1"/>
</dbReference>
<dbReference type="Proteomes" id="UP000886611">
    <property type="component" value="Unassembled WGS sequence"/>
</dbReference>
<dbReference type="InterPro" id="IPR035940">
    <property type="entry name" value="CAP_sf"/>
</dbReference>
<accession>A0A8X7XAU8</accession>
<organism evidence="3 4">
    <name type="scientific">Polypterus senegalus</name>
    <name type="common">Senegal bichir</name>
    <dbReference type="NCBI Taxonomy" id="55291"/>
    <lineage>
        <taxon>Eukaryota</taxon>
        <taxon>Metazoa</taxon>
        <taxon>Chordata</taxon>
        <taxon>Craniata</taxon>
        <taxon>Vertebrata</taxon>
        <taxon>Euteleostomi</taxon>
        <taxon>Actinopterygii</taxon>
        <taxon>Polypteriformes</taxon>
        <taxon>Polypteridae</taxon>
        <taxon>Polypterus</taxon>
    </lineage>
</organism>
<dbReference type="PROSITE" id="PS01009">
    <property type="entry name" value="CRISP_1"/>
    <property type="match status" value="1"/>
</dbReference>
<evidence type="ECO:0000313" key="3">
    <source>
        <dbReference type="EMBL" id="KAG2465333.1"/>
    </source>
</evidence>
<name>A0A8X7XAU8_POLSE</name>
<dbReference type="InterPro" id="IPR018244">
    <property type="entry name" value="Allrgn_V5/Tpx1_CS"/>
</dbReference>
<evidence type="ECO:0000313" key="4">
    <source>
        <dbReference type="Proteomes" id="UP000886611"/>
    </source>
</evidence>
<dbReference type="SUPFAM" id="SSF55797">
    <property type="entry name" value="PR-1-like"/>
    <property type="match status" value="1"/>
</dbReference>